<dbReference type="PIRSF" id="PIRSF015855">
    <property type="entry name" value="TypeIII_Mtase_mKpnI"/>
    <property type="match status" value="1"/>
</dbReference>
<evidence type="ECO:0000259" key="7">
    <source>
        <dbReference type="Pfam" id="PF01555"/>
    </source>
</evidence>
<evidence type="ECO:0000256" key="4">
    <source>
        <dbReference type="ARBA" id="ARBA00022679"/>
    </source>
</evidence>
<dbReference type="InterPro" id="IPR002941">
    <property type="entry name" value="DNA_methylase_N4/N6"/>
</dbReference>
<evidence type="ECO:0000256" key="2">
    <source>
        <dbReference type="ARBA" id="ARBA00011900"/>
    </source>
</evidence>
<dbReference type="GO" id="GO:0003677">
    <property type="term" value="F:DNA binding"/>
    <property type="evidence" value="ECO:0007669"/>
    <property type="project" value="InterPro"/>
</dbReference>
<dbReference type="Pfam" id="PF01555">
    <property type="entry name" value="N6_N4_Mtase"/>
    <property type="match status" value="1"/>
</dbReference>
<dbReference type="Gene3D" id="3.40.50.150">
    <property type="entry name" value="Vaccinia Virus protein VP39"/>
    <property type="match status" value="1"/>
</dbReference>
<dbReference type="GO" id="GO:0008170">
    <property type="term" value="F:N-methyltransferase activity"/>
    <property type="evidence" value="ECO:0007669"/>
    <property type="project" value="InterPro"/>
</dbReference>
<evidence type="ECO:0000256" key="3">
    <source>
        <dbReference type="ARBA" id="ARBA00022603"/>
    </source>
</evidence>
<dbReference type="PROSITE" id="PS00092">
    <property type="entry name" value="N6_MTASE"/>
    <property type="match status" value="1"/>
</dbReference>
<dbReference type="InterPro" id="IPR002052">
    <property type="entry name" value="DNA_methylase_N6_adenine_CS"/>
</dbReference>
<dbReference type="STRING" id="1229726.GRFL_0367"/>
<dbReference type="OrthoDB" id="9800801at2"/>
<keyword evidence="4 8" id="KW-0808">Transferase</keyword>
<evidence type="ECO:0000313" key="9">
    <source>
        <dbReference type="Proteomes" id="UP000186230"/>
    </source>
</evidence>
<keyword evidence="5" id="KW-0949">S-adenosyl-L-methionine</keyword>
<evidence type="ECO:0000256" key="1">
    <source>
        <dbReference type="ARBA" id="ARBA00006594"/>
    </source>
</evidence>
<gene>
    <name evidence="8" type="ORF">GRFL_0367</name>
</gene>
<dbReference type="EMBL" id="CP016359">
    <property type="protein sequence ID" value="APU67091.1"/>
    <property type="molecule type" value="Genomic_DNA"/>
</dbReference>
<name>A0A1L7I0I8_9FLAO</name>
<feature type="domain" description="DNA methylase N-4/N-6" evidence="7">
    <location>
        <begin position="67"/>
        <end position="414"/>
    </location>
</feature>
<evidence type="ECO:0000256" key="6">
    <source>
        <dbReference type="ARBA" id="ARBA00047942"/>
    </source>
</evidence>
<evidence type="ECO:0000256" key="5">
    <source>
        <dbReference type="ARBA" id="ARBA00022691"/>
    </source>
</evidence>
<dbReference type="RefSeq" id="WP_083642928.1">
    <property type="nucleotide sequence ID" value="NZ_AMRU01000013.1"/>
</dbReference>
<dbReference type="SUPFAM" id="SSF53335">
    <property type="entry name" value="S-adenosyl-L-methionine-dependent methyltransferases"/>
    <property type="match status" value="1"/>
</dbReference>
<protein>
    <recommendedName>
        <fullName evidence="2">site-specific DNA-methyltransferase (adenine-specific)</fullName>
        <ecNumber evidence="2">2.1.1.72</ecNumber>
    </recommendedName>
</protein>
<organism evidence="8 9">
    <name type="scientific">Christiangramia flava JLT2011</name>
    <dbReference type="NCBI Taxonomy" id="1229726"/>
    <lineage>
        <taxon>Bacteria</taxon>
        <taxon>Pseudomonadati</taxon>
        <taxon>Bacteroidota</taxon>
        <taxon>Flavobacteriia</taxon>
        <taxon>Flavobacteriales</taxon>
        <taxon>Flavobacteriaceae</taxon>
        <taxon>Christiangramia</taxon>
    </lineage>
</organism>
<dbReference type="PRINTS" id="PR00506">
    <property type="entry name" value="D21N6MTFRASE"/>
</dbReference>
<dbReference type="KEGG" id="gfl:GRFL_0367"/>
<evidence type="ECO:0000313" key="8">
    <source>
        <dbReference type="EMBL" id="APU67091.1"/>
    </source>
</evidence>
<keyword evidence="3 8" id="KW-0489">Methyltransferase</keyword>
<dbReference type="REBASE" id="182759">
    <property type="entry name" value="M.Gfl2011ORF367P"/>
</dbReference>
<dbReference type="InterPro" id="IPR002295">
    <property type="entry name" value="N4/N6-MTase_EcoPI_Mod-like"/>
</dbReference>
<dbReference type="GO" id="GO:0032259">
    <property type="term" value="P:methylation"/>
    <property type="evidence" value="ECO:0007669"/>
    <property type="project" value="UniProtKB-KW"/>
</dbReference>
<sequence>MPTLNWIGKDKIVNHHQEVPFKILEHKYGFTAEGGQIQAETDSGNKIIHGDNLEALKSLLPQYEGKIKCIYIDPPYNTGEEKWAYNDNVNNSKIRKWLGEVVGKAGEDLSRHDKWLCMIYPRLKLLHKLLADDGAIFISLDENEITNARMVCYEIFGEKNFIAQLVLLCNPKGRSQDKYFATNHEYCLVFSKTNLDRGAFNVKKSPEEISKNYKHKDEFGVYRLMELRNTHREFNRETRPNLFYPIYINPKTKETSLEKNDGFEVECYPLWNDGFEGCWTWGKDLAEKDNNLLVGKKQKSGWKVYRKSYAQLKGGPKAEKKLFTILNDSSFYTEKGQSSFGNIFPGLNKNDFPQPKSVDYVKELINTITTKDSIVLDSFAGSGTTAQAVLNLNYEDGGNRKFILIEMEDYANDITSERIKRVSKGYGEEKNAAPGTGGEFDFYELGMTLFDENQNLNEEVDIKKIREFIWYSETRTAFPVSRDNSESNFLLGEKDGTSYYFIYKPNELTTLDYDALNVIEKKSEQYIVYADNCLLPKEFMVKHNIIFKKIPRDITRF</sequence>
<dbReference type="EC" id="2.1.1.72" evidence="2"/>
<keyword evidence="9" id="KW-1185">Reference proteome</keyword>
<dbReference type="Proteomes" id="UP000186230">
    <property type="component" value="Chromosome"/>
</dbReference>
<reference evidence="8 9" key="1">
    <citation type="submission" date="2016-07" db="EMBL/GenBank/DDBJ databases">
        <title>Multi-omics approach to identify versatile polysaccharide utilization systems of a marine flavobacterium Gramella flava.</title>
        <authorList>
            <person name="Tang K."/>
        </authorList>
    </citation>
    <scope>NUCLEOTIDE SEQUENCE [LARGE SCALE GENOMIC DNA]</scope>
    <source>
        <strain evidence="8 9">JLT2011</strain>
    </source>
</reference>
<proteinExistence type="inferred from homology"/>
<dbReference type="GO" id="GO:0009007">
    <property type="term" value="F:site-specific DNA-methyltransferase (adenine-specific) activity"/>
    <property type="evidence" value="ECO:0007669"/>
    <property type="project" value="UniProtKB-EC"/>
</dbReference>
<dbReference type="InterPro" id="IPR029063">
    <property type="entry name" value="SAM-dependent_MTases_sf"/>
</dbReference>
<accession>A0A1L7I0I8</accession>
<dbReference type="AlphaFoldDB" id="A0A1L7I0I8"/>
<comment type="similarity">
    <text evidence="1">Belongs to the N(4)/N(6)-methyltransferase family.</text>
</comment>
<comment type="catalytic activity">
    <reaction evidence="6">
        <text>a 2'-deoxyadenosine in DNA + S-adenosyl-L-methionine = an N(6)-methyl-2'-deoxyadenosine in DNA + S-adenosyl-L-homocysteine + H(+)</text>
        <dbReference type="Rhea" id="RHEA:15197"/>
        <dbReference type="Rhea" id="RHEA-COMP:12418"/>
        <dbReference type="Rhea" id="RHEA-COMP:12419"/>
        <dbReference type="ChEBI" id="CHEBI:15378"/>
        <dbReference type="ChEBI" id="CHEBI:57856"/>
        <dbReference type="ChEBI" id="CHEBI:59789"/>
        <dbReference type="ChEBI" id="CHEBI:90615"/>
        <dbReference type="ChEBI" id="CHEBI:90616"/>
        <dbReference type="EC" id="2.1.1.72"/>
    </reaction>
</comment>